<evidence type="ECO:0000313" key="9">
    <source>
        <dbReference type="EMBL" id="KAK0718334.1"/>
    </source>
</evidence>
<evidence type="ECO:0000256" key="6">
    <source>
        <dbReference type="PROSITE-ProRule" id="PRU00182"/>
    </source>
</evidence>
<dbReference type="EMBL" id="JAUIRO010000004">
    <property type="protein sequence ID" value="KAK0718334.1"/>
    <property type="molecule type" value="Genomic_DNA"/>
</dbReference>
<dbReference type="InterPro" id="IPR036986">
    <property type="entry name" value="S4_RNA-bd_sf"/>
</dbReference>
<comment type="caution">
    <text evidence="9">The sequence shown here is derived from an EMBL/GenBank/DDBJ whole genome shotgun (WGS) entry which is preliminary data.</text>
</comment>
<feature type="domain" description="RNA-binding S4" evidence="8">
    <location>
        <begin position="132"/>
        <end position="202"/>
    </location>
</feature>
<gene>
    <name evidence="9" type="ORF">B0T26DRAFT_712894</name>
</gene>
<feature type="region of interest" description="Disordered" evidence="7">
    <location>
        <begin position="91"/>
        <end position="122"/>
    </location>
</feature>
<evidence type="ECO:0000313" key="10">
    <source>
        <dbReference type="Proteomes" id="UP001172101"/>
    </source>
</evidence>
<dbReference type="GO" id="GO:0005763">
    <property type="term" value="C:mitochondrial small ribosomal subunit"/>
    <property type="evidence" value="ECO:0007669"/>
    <property type="project" value="TreeGrafter"/>
</dbReference>
<name>A0AA40AM31_9PEZI</name>
<dbReference type="CDD" id="cd00165">
    <property type="entry name" value="S4"/>
    <property type="match status" value="1"/>
</dbReference>
<keyword evidence="2" id="KW-0699">rRNA-binding</keyword>
<reference evidence="9" key="1">
    <citation type="submission" date="2023-06" db="EMBL/GenBank/DDBJ databases">
        <title>Genome-scale phylogeny and comparative genomics of the fungal order Sordariales.</title>
        <authorList>
            <consortium name="Lawrence Berkeley National Laboratory"/>
            <person name="Hensen N."/>
            <person name="Bonometti L."/>
            <person name="Westerberg I."/>
            <person name="Brannstrom I.O."/>
            <person name="Guillou S."/>
            <person name="Cros-Aarteil S."/>
            <person name="Calhoun S."/>
            <person name="Haridas S."/>
            <person name="Kuo A."/>
            <person name="Mondo S."/>
            <person name="Pangilinan J."/>
            <person name="Riley R."/>
            <person name="LaButti K."/>
            <person name="Andreopoulos B."/>
            <person name="Lipzen A."/>
            <person name="Chen C."/>
            <person name="Yanf M."/>
            <person name="Daum C."/>
            <person name="Ng V."/>
            <person name="Clum A."/>
            <person name="Steindorff A."/>
            <person name="Ohm R."/>
            <person name="Martin F."/>
            <person name="Silar P."/>
            <person name="Natvig D."/>
            <person name="Lalanne C."/>
            <person name="Gautier V."/>
            <person name="Ament-velasquez S.L."/>
            <person name="Kruys A."/>
            <person name="Hutchinson M.I."/>
            <person name="Powell A.J."/>
            <person name="Barry K."/>
            <person name="Miller A.N."/>
            <person name="Grigoriev I.V."/>
            <person name="Debuchy R."/>
            <person name="Gladieux P."/>
            <person name="Thoren M.H."/>
            <person name="Johannesson H."/>
        </authorList>
    </citation>
    <scope>NUCLEOTIDE SEQUENCE</scope>
    <source>
        <strain evidence="9">SMH2392-1A</strain>
    </source>
</reference>
<dbReference type="PROSITE" id="PS50889">
    <property type="entry name" value="S4"/>
    <property type="match status" value="1"/>
</dbReference>
<keyword evidence="10" id="KW-1185">Reference proteome</keyword>
<evidence type="ECO:0000256" key="4">
    <source>
        <dbReference type="ARBA" id="ARBA00022980"/>
    </source>
</evidence>
<dbReference type="InterPro" id="IPR002942">
    <property type="entry name" value="S4_RNA-bd"/>
</dbReference>
<evidence type="ECO:0000256" key="1">
    <source>
        <dbReference type="ARBA" id="ARBA00007465"/>
    </source>
</evidence>
<dbReference type="PANTHER" id="PTHR11831:SF4">
    <property type="entry name" value="SMALL RIBOSOMAL SUBUNIT PROTEIN US4M"/>
    <property type="match status" value="1"/>
</dbReference>
<dbReference type="AlphaFoldDB" id="A0AA40AM31"/>
<evidence type="ECO:0000256" key="2">
    <source>
        <dbReference type="ARBA" id="ARBA00022730"/>
    </source>
</evidence>
<evidence type="ECO:0000256" key="7">
    <source>
        <dbReference type="SAM" id="MobiDB-lite"/>
    </source>
</evidence>
<dbReference type="PANTHER" id="PTHR11831">
    <property type="entry name" value="30S 40S RIBOSOMAL PROTEIN"/>
    <property type="match status" value="1"/>
</dbReference>
<proteinExistence type="inferred from homology"/>
<dbReference type="GO" id="GO:0042274">
    <property type="term" value="P:ribosomal small subunit biogenesis"/>
    <property type="evidence" value="ECO:0007669"/>
    <property type="project" value="TreeGrafter"/>
</dbReference>
<evidence type="ECO:0000256" key="5">
    <source>
        <dbReference type="ARBA" id="ARBA00023274"/>
    </source>
</evidence>
<dbReference type="RefSeq" id="XP_060297127.1">
    <property type="nucleotide sequence ID" value="XM_060442099.1"/>
</dbReference>
<dbReference type="Proteomes" id="UP001172101">
    <property type="component" value="Unassembled WGS sequence"/>
</dbReference>
<dbReference type="GO" id="GO:0019843">
    <property type="term" value="F:rRNA binding"/>
    <property type="evidence" value="ECO:0007669"/>
    <property type="project" value="UniProtKB-KW"/>
</dbReference>
<protein>
    <recommendedName>
        <fullName evidence="8">RNA-binding S4 domain-containing protein</fullName>
    </recommendedName>
</protein>
<keyword evidence="5" id="KW-0687">Ribonucleoprotein</keyword>
<dbReference type="Pfam" id="PF01479">
    <property type="entry name" value="S4"/>
    <property type="match status" value="1"/>
</dbReference>
<dbReference type="Gene3D" id="3.10.290.10">
    <property type="entry name" value="RNA-binding S4 domain"/>
    <property type="match status" value="1"/>
</dbReference>
<keyword evidence="4" id="KW-0689">Ribosomal protein</keyword>
<dbReference type="InterPro" id="IPR022801">
    <property type="entry name" value="Ribosomal_uS4"/>
</dbReference>
<dbReference type="SMART" id="SM00363">
    <property type="entry name" value="S4"/>
    <property type="match status" value="1"/>
</dbReference>
<keyword evidence="3 6" id="KW-0694">RNA-binding</keyword>
<accession>A0AA40AM31</accession>
<evidence type="ECO:0000259" key="8">
    <source>
        <dbReference type="SMART" id="SM00363"/>
    </source>
</evidence>
<comment type="similarity">
    <text evidence="1">Belongs to the universal ribosomal protein uS4 family.</text>
</comment>
<dbReference type="GeneID" id="85325369"/>
<dbReference type="GO" id="GO:0003735">
    <property type="term" value="F:structural constituent of ribosome"/>
    <property type="evidence" value="ECO:0007669"/>
    <property type="project" value="TreeGrafter"/>
</dbReference>
<organism evidence="9 10">
    <name type="scientific">Lasiosphaeria miniovina</name>
    <dbReference type="NCBI Taxonomy" id="1954250"/>
    <lineage>
        <taxon>Eukaryota</taxon>
        <taxon>Fungi</taxon>
        <taxon>Dikarya</taxon>
        <taxon>Ascomycota</taxon>
        <taxon>Pezizomycotina</taxon>
        <taxon>Sordariomycetes</taxon>
        <taxon>Sordariomycetidae</taxon>
        <taxon>Sordariales</taxon>
        <taxon>Lasiosphaeriaceae</taxon>
        <taxon>Lasiosphaeria</taxon>
    </lineage>
</organism>
<evidence type="ECO:0000256" key="3">
    <source>
        <dbReference type="ARBA" id="ARBA00022884"/>
    </source>
</evidence>
<dbReference type="SUPFAM" id="SSF55174">
    <property type="entry name" value="Alpha-L RNA-binding motif"/>
    <property type="match status" value="1"/>
</dbReference>
<sequence length="484" mass="55333">MKYRRVSRYHGLKRPRVRQTWNKYNLYNLNNLREPKTLYNTFFQQKWGAKALARGYHGEHIKEKKWERMFSRRLLSVTDMDPKYMAHFDGSEQAAGRGSGKTQAPGSPPAPRNGTSTKHTPYMQMTFAPLERRLDIAIFRALFASSARQAHSLVVHGAVKVNGMKMKYPGYLLNPGDLFQVDVDRVLDCTGVKKATAPKKIEAASEPVKEESGKKLKETKIAAKTLKKRRADIKKLYWIAKGLLEGKSQSKSDGETETETNKVLRMKRQIRARKNAVRALVNTVKKINPLTPDQEFLDDESKATELVTNLSELLQELHLDFVDPERARQKFVETEMAKAKLEAQMQANKSTMLRNHPSNAADMSKAEKMAAKREAKREAERILLGPVKEAADQLQSTDRGTLSQLIVKQLVNPYDPKKTYVTPWQPRPYMSPFAFIPRYLEVNQNICAAVYLRHPVARQGLAEVPTPFSEELNQLAHNWYLRRG</sequence>